<dbReference type="CDD" id="cd07185">
    <property type="entry name" value="OmpA_C-like"/>
    <property type="match status" value="1"/>
</dbReference>
<dbReference type="PROSITE" id="PS51123">
    <property type="entry name" value="OMPA_2"/>
    <property type="match status" value="1"/>
</dbReference>
<proteinExistence type="predicted"/>
<dbReference type="Pfam" id="PF00691">
    <property type="entry name" value="OmpA"/>
    <property type="match status" value="1"/>
</dbReference>
<evidence type="ECO:0000313" key="3">
    <source>
        <dbReference type="EMBL" id="MBC9811643.1"/>
    </source>
</evidence>
<dbReference type="EMBL" id="JACVEL010000002">
    <property type="protein sequence ID" value="MBC9811643.1"/>
    <property type="molecule type" value="Genomic_DNA"/>
</dbReference>
<protein>
    <submittedName>
        <fullName evidence="3">OmpA family protein</fullName>
    </submittedName>
</protein>
<evidence type="ECO:0000256" key="1">
    <source>
        <dbReference type="PROSITE-ProRule" id="PRU00473"/>
    </source>
</evidence>
<dbReference type="InterPro" id="IPR036737">
    <property type="entry name" value="OmpA-like_sf"/>
</dbReference>
<reference evidence="3" key="1">
    <citation type="submission" date="2020-09" db="EMBL/GenBank/DDBJ databases">
        <title>Taishania pollutisoli gen. nov., sp. nov., Isolated from Tetrabromobisphenol A-Contaminated Soil.</title>
        <authorList>
            <person name="Chen Q."/>
        </authorList>
    </citation>
    <scope>NUCLEOTIDE SEQUENCE</scope>
    <source>
        <strain evidence="3">CZZ-1</strain>
    </source>
</reference>
<feature type="domain" description="OmpA-like" evidence="2">
    <location>
        <begin position="21"/>
        <end position="134"/>
    </location>
</feature>
<dbReference type="PANTHER" id="PTHR30329:SF21">
    <property type="entry name" value="LIPOPROTEIN YIAD-RELATED"/>
    <property type="match status" value="1"/>
</dbReference>
<dbReference type="RefSeq" id="WP_216713569.1">
    <property type="nucleotide sequence ID" value="NZ_JACVEL010000002.1"/>
</dbReference>
<dbReference type="InterPro" id="IPR050330">
    <property type="entry name" value="Bact_OuterMem_StrucFunc"/>
</dbReference>
<keyword evidence="4" id="KW-1185">Reference proteome</keyword>
<evidence type="ECO:0000313" key="4">
    <source>
        <dbReference type="Proteomes" id="UP000652681"/>
    </source>
</evidence>
<sequence length="134" mass="15405">MKYICLVILSLVIHWGTAQNYSKNIDFSKLNIQFEDASAELKPEYLPLIYRLADSLRKTPDLHVTIRGHVCCVKRNGLAKRRAKVVRDYLLLFGTHKEQITTVGMKNSMPVVFPEKTKADELANMRVDFVLTRP</sequence>
<organism evidence="3 4">
    <name type="scientific">Taishania pollutisoli</name>
    <dbReference type="NCBI Taxonomy" id="2766479"/>
    <lineage>
        <taxon>Bacteria</taxon>
        <taxon>Pseudomonadati</taxon>
        <taxon>Bacteroidota</taxon>
        <taxon>Flavobacteriia</taxon>
        <taxon>Flavobacteriales</taxon>
        <taxon>Crocinitomicaceae</taxon>
        <taxon>Taishania</taxon>
    </lineage>
</organism>
<dbReference type="PANTHER" id="PTHR30329">
    <property type="entry name" value="STATOR ELEMENT OF FLAGELLAR MOTOR COMPLEX"/>
    <property type="match status" value="1"/>
</dbReference>
<name>A0A8J6PNH6_9FLAO</name>
<dbReference type="Gene3D" id="3.30.1330.60">
    <property type="entry name" value="OmpA-like domain"/>
    <property type="match status" value="1"/>
</dbReference>
<dbReference type="GO" id="GO:0016020">
    <property type="term" value="C:membrane"/>
    <property type="evidence" value="ECO:0007669"/>
    <property type="project" value="UniProtKB-UniRule"/>
</dbReference>
<comment type="caution">
    <text evidence="3">The sequence shown here is derived from an EMBL/GenBank/DDBJ whole genome shotgun (WGS) entry which is preliminary data.</text>
</comment>
<evidence type="ECO:0000259" key="2">
    <source>
        <dbReference type="PROSITE" id="PS51123"/>
    </source>
</evidence>
<dbReference type="Proteomes" id="UP000652681">
    <property type="component" value="Unassembled WGS sequence"/>
</dbReference>
<dbReference type="InterPro" id="IPR006665">
    <property type="entry name" value="OmpA-like"/>
</dbReference>
<accession>A0A8J6PNH6</accession>
<dbReference type="AlphaFoldDB" id="A0A8J6PNH6"/>
<dbReference type="SUPFAM" id="SSF103088">
    <property type="entry name" value="OmpA-like"/>
    <property type="match status" value="1"/>
</dbReference>
<keyword evidence="1" id="KW-0472">Membrane</keyword>
<gene>
    <name evidence="3" type="ORF">H9Y05_04060</name>
</gene>